<dbReference type="PANTHER" id="PTHR46481">
    <property type="entry name" value="ZINC FINGER BED DOMAIN-CONTAINING PROTEIN 4"/>
    <property type="match status" value="1"/>
</dbReference>
<comment type="caution">
    <text evidence="7">The sequence shown here is derived from an EMBL/GenBank/DDBJ whole genome shotgun (WGS) entry which is preliminary data.</text>
</comment>
<protein>
    <submittedName>
        <fullName evidence="7">Zinc finger BED domain-containing protein 1-like</fullName>
    </submittedName>
</protein>
<evidence type="ECO:0000256" key="1">
    <source>
        <dbReference type="ARBA" id="ARBA00004123"/>
    </source>
</evidence>
<feature type="domain" description="HAT C-terminal dimerisation" evidence="6">
    <location>
        <begin position="474"/>
        <end position="554"/>
    </location>
</feature>
<dbReference type="SUPFAM" id="SSF52980">
    <property type="entry name" value="Restriction endonuclease-like"/>
    <property type="match status" value="1"/>
</dbReference>
<evidence type="ECO:0000313" key="8">
    <source>
        <dbReference type="Proteomes" id="UP001314229"/>
    </source>
</evidence>
<evidence type="ECO:0000256" key="3">
    <source>
        <dbReference type="ARBA" id="ARBA00022771"/>
    </source>
</evidence>
<dbReference type="InterPro" id="IPR052035">
    <property type="entry name" value="ZnF_BED_domain_contain"/>
</dbReference>
<dbReference type="GO" id="GO:0046983">
    <property type="term" value="F:protein dimerization activity"/>
    <property type="evidence" value="ECO:0007669"/>
    <property type="project" value="InterPro"/>
</dbReference>
<dbReference type="Gene3D" id="3.90.320.10">
    <property type="match status" value="1"/>
</dbReference>
<keyword evidence="5" id="KW-0539">Nucleus</keyword>
<dbReference type="Proteomes" id="UP001314229">
    <property type="component" value="Unassembled WGS sequence"/>
</dbReference>
<name>A0AAV1PFJ1_SCOSC</name>
<dbReference type="AlphaFoldDB" id="A0AAV1PFJ1"/>
<evidence type="ECO:0000256" key="2">
    <source>
        <dbReference type="ARBA" id="ARBA00022723"/>
    </source>
</evidence>
<dbReference type="SUPFAM" id="SSF53098">
    <property type="entry name" value="Ribonuclease H-like"/>
    <property type="match status" value="1"/>
</dbReference>
<keyword evidence="8" id="KW-1185">Reference proteome</keyword>
<organism evidence="7 8">
    <name type="scientific">Scomber scombrus</name>
    <name type="common">Atlantic mackerel</name>
    <name type="synonym">Scomber vernalis</name>
    <dbReference type="NCBI Taxonomy" id="13677"/>
    <lineage>
        <taxon>Eukaryota</taxon>
        <taxon>Metazoa</taxon>
        <taxon>Chordata</taxon>
        <taxon>Craniata</taxon>
        <taxon>Vertebrata</taxon>
        <taxon>Euteleostomi</taxon>
        <taxon>Actinopterygii</taxon>
        <taxon>Neopterygii</taxon>
        <taxon>Teleostei</taxon>
        <taxon>Neoteleostei</taxon>
        <taxon>Acanthomorphata</taxon>
        <taxon>Pelagiaria</taxon>
        <taxon>Scombriformes</taxon>
        <taxon>Scombridae</taxon>
        <taxon>Scomber</taxon>
    </lineage>
</organism>
<dbReference type="InterPro" id="IPR008906">
    <property type="entry name" value="HATC_C_dom"/>
</dbReference>
<comment type="subcellular location">
    <subcellularLocation>
        <location evidence="1">Nucleus</location>
    </subcellularLocation>
</comment>
<evidence type="ECO:0000256" key="5">
    <source>
        <dbReference type="ARBA" id="ARBA00023242"/>
    </source>
</evidence>
<dbReference type="GO" id="GO:0005634">
    <property type="term" value="C:nucleus"/>
    <property type="evidence" value="ECO:0007669"/>
    <property type="project" value="UniProtKB-SubCell"/>
</dbReference>
<sequence length="555" mass="63577">MYLLWKSETRLKAKRCRRFWVHDILRTRTELGEFHRLLQELRLDDGRFQRYYPAQVKKLTEETQVQSASQLWHNARKLRLTASTAKRVPKRSTTNPQKFLSEHLHPTFTGNTATKYVKENEDKVIQVMEAQGHNVEKRGLVVGWVHDLGSKVLHDDNCLVFARVGRPSPRSWFPSCHASVKERVRHTTAVCLTTDCWTSRTTESYMSVTCHFLEDYDMGGLKSLSETVEKVKHIVDHFHRSTLSAEKLKATLWQMGLPDLKLLQDCPTQWNSTFYMLQRFVRLRDAIITTLALVNSSISTLNHDEWEAIEEACEVLQPFEETTVEISAESYVTASKIIILARGLQRLTANYLRTGRFKQPLVVSLLSTLNAEMAKSFHRIEFHTLLSESSILDPRFKRKAFSDDQAANEAIQRLTHAAAAAQVTITNPSQQEVPMEQGDAAGQPREVSQIWGDFDEQVSGLVSHISPSTEATLEIRSFLQEALIPRSCNPLTWWKNRSVIYPRLTRVMVERLCVLATSLPSERVFSKMGQIISEKRSRLSASKAQNVMFLHANLK</sequence>
<dbReference type="InterPro" id="IPR011604">
    <property type="entry name" value="PDDEXK-like_dom_sf"/>
</dbReference>
<gene>
    <name evidence="7" type="ORF">FSCOSCO3_A035313</name>
</gene>
<dbReference type="GO" id="GO:0008270">
    <property type="term" value="F:zinc ion binding"/>
    <property type="evidence" value="ECO:0007669"/>
    <property type="project" value="UniProtKB-KW"/>
</dbReference>
<keyword evidence="4" id="KW-0862">Zinc</keyword>
<evidence type="ECO:0000313" key="7">
    <source>
        <dbReference type="EMBL" id="CAK6969319.1"/>
    </source>
</evidence>
<reference evidence="7 8" key="1">
    <citation type="submission" date="2024-01" db="EMBL/GenBank/DDBJ databases">
        <authorList>
            <person name="Alioto T."/>
            <person name="Alioto T."/>
            <person name="Gomez Garrido J."/>
        </authorList>
    </citation>
    <scope>NUCLEOTIDE SEQUENCE [LARGE SCALE GENOMIC DNA]</scope>
</reference>
<dbReference type="InterPro" id="IPR011335">
    <property type="entry name" value="Restrct_endonuc-II-like"/>
</dbReference>
<proteinExistence type="predicted"/>
<evidence type="ECO:0000256" key="4">
    <source>
        <dbReference type="ARBA" id="ARBA00022833"/>
    </source>
</evidence>
<dbReference type="Pfam" id="PF05699">
    <property type="entry name" value="Dimer_Tnp_hAT"/>
    <property type="match status" value="1"/>
</dbReference>
<dbReference type="GO" id="GO:0006281">
    <property type="term" value="P:DNA repair"/>
    <property type="evidence" value="ECO:0007669"/>
    <property type="project" value="UniProtKB-ARBA"/>
</dbReference>
<dbReference type="InterPro" id="IPR012337">
    <property type="entry name" value="RNaseH-like_sf"/>
</dbReference>
<accession>A0AAV1PFJ1</accession>
<dbReference type="PANTHER" id="PTHR46481:SF10">
    <property type="entry name" value="ZINC FINGER BED DOMAIN-CONTAINING PROTEIN 39"/>
    <property type="match status" value="1"/>
</dbReference>
<keyword evidence="2" id="KW-0479">Metal-binding</keyword>
<evidence type="ECO:0000259" key="6">
    <source>
        <dbReference type="Pfam" id="PF05699"/>
    </source>
</evidence>
<dbReference type="EMBL" id="CAWUFR010000134">
    <property type="protein sequence ID" value="CAK6969319.1"/>
    <property type="molecule type" value="Genomic_DNA"/>
</dbReference>
<keyword evidence="3" id="KW-0863">Zinc-finger</keyword>